<proteinExistence type="predicted"/>
<evidence type="ECO:0000256" key="1">
    <source>
        <dbReference type="SAM" id="Phobius"/>
    </source>
</evidence>
<organism evidence="2 3">
    <name type="scientific">Candidatus Eubacterium avistercoris</name>
    <dbReference type="NCBI Taxonomy" id="2838567"/>
    <lineage>
        <taxon>Bacteria</taxon>
        <taxon>Bacillati</taxon>
        <taxon>Bacillota</taxon>
        <taxon>Clostridia</taxon>
        <taxon>Eubacteriales</taxon>
        <taxon>Eubacteriaceae</taxon>
        <taxon>Eubacterium</taxon>
    </lineage>
</organism>
<keyword evidence="1" id="KW-0472">Membrane</keyword>
<evidence type="ECO:0000313" key="3">
    <source>
        <dbReference type="Proteomes" id="UP000824024"/>
    </source>
</evidence>
<name>A0A9D2D3I2_9FIRM</name>
<reference evidence="2" key="2">
    <citation type="submission" date="2021-04" db="EMBL/GenBank/DDBJ databases">
        <authorList>
            <person name="Gilroy R."/>
        </authorList>
    </citation>
    <scope>NUCLEOTIDE SEQUENCE</scope>
    <source>
        <strain evidence="2">CHK192-9172</strain>
    </source>
</reference>
<keyword evidence="1" id="KW-0812">Transmembrane</keyword>
<evidence type="ECO:0000313" key="2">
    <source>
        <dbReference type="EMBL" id="HIZ07850.1"/>
    </source>
</evidence>
<dbReference type="Proteomes" id="UP000824024">
    <property type="component" value="Unassembled WGS sequence"/>
</dbReference>
<dbReference type="SUPFAM" id="SSF69322">
    <property type="entry name" value="Tricorn protease domain 2"/>
    <property type="match status" value="1"/>
</dbReference>
<dbReference type="AlphaFoldDB" id="A0A9D2D3I2"/>
<accession>A0A9D2D3I2</accession>
<sequence>MTKKSSKFLREVKIDWDEIERKVREHKKKKLKQAAVIAACCVAAFALIYIFFQVKTYDKYRVLNEIERSDTQATEFTQFNGNILKYSNDGAFYTDKKNNLIWNQTFEMQEPLMASCEDYVAFADKDGQDIYIMNTEGLQGRVETTMPIQNVQVSDNGTVAVLMQNQGVGYIAIYNSQGECLAEGALHMENTGYPMEIALSHNGEMLAVSSLDVNEGNVKTTVSFYNFGAAGQNEIDNIVASYSYGDCVIPEMLYVNNNRMIAFGDNSIIIYSGSQEPKEEKTISVKSEIKSVFYDQSYFGIVVSDKDNQNQRKMIVYDMKGKEKTEADLGIGYDDIYFLSDHEICVQNSNQCEIYTMHGIRKFKSDFDNNLYYVTSGSGFRNYQFLMEGVTEQVRLKFFSSAR</sequence>
<keyword evidence="1" id="KW-1133">Transmembrane helix</keyword>
<feature type="transmembrane region" description="Helical" evidence="1">
    <location>
        <begin position="34"/>
        <end position="52"/>
    </location>
</feature>
<dbReference type="EMBL" id="DXCH01000217">
    <property type="protein sequence ID" value="HIZ07850.1"/>
    <property type="molecule type" value="Genomic_DNA"/>
</dbReference>
<comment type="caution">
    <text evidence="2">The sequence shown here is derived from an EMBL/GenBank/DDBJ whole genome shotgun (WGS) entry which is preliminary data.</text>
</comment>
<reference evidence="2" key="1">
    <citation type="journal article" date="2021" name="PeerJ">
        <title>Extensive microbial diversity within the chicken gut microbiome revealed by metagenomics and culture.</title>
        <authorList>
            <person name="Gilroy R."/>
            <person name="Ravi A."/>
            <person name="Getino M."/>
            <person name="Pursley I."/>
            <person name="Horton D.L."/>
            <person name="Alikhan N.F."/>
            <person name="Baker D."/>
            <person name="Gharbi K."/>
            <person name="Hall N."/>
            <person name="Watson M."/>
            <person name="Adriaenssens E.M."/>
            <person name="Foster-Nyarko E."/>
            <person name="Jarju S."/>
            <person name="Secka A."/>
            <person name="Antonio M."/>
            <person name="Oren A."/>
            <person name="Chaudhuri R.R."/>
            <person name="La Ragione R."/>
            <person name="Hildebrand F."/>
            <person name="Pallen M.J."/>
        </authorList>
    </citation>
    <scope>NUCLEOTIDE SEQUENCE</scope>
    <source>
        <strain evidence="2">CHK192-9172</strain>
    </source>
</reference>
<gene>
    <name evidence="2" type="ORF">IAA08_07945</name>
</gene>
<evidence type="ECO:0008006" key="4">
    <source>
        <dbReference type="Google" id="ProtNLM"/>
    </source>
</evidence>
<dbReference type="InterPro" id="IPR043765">
    <property type="entry name" value="DUF5711"/>
</dbReference>
<dbReference type="Pfam" id="PF18975">
    <property type="entry name" value="DUF5711"/>
    <property type="match status" value="1"/>
</dbReference>
<protein>
    <recommendedName>
        <fullName evidence="4">WD40 repeat domain-containing protein</fullName>
    </recommendedName>
</protein>